<dbReference type="InterPro" id="IPR036844">
    <property type="entry name" value="Hint_dom_sf"/>
</dbReference>
<sequence length="287" mass="33197">MSNESGFVAGTLVHTNEGLVPIQEIKVGDMVLSLSENGEGDTAYKRVVNTFKSAEKKELMGGLFGIFCTDDHPFWEIGRGWVPLKDMYLDGKGVFSFYNLNRNESPLDNNIRGALQVFEVDEGTHDVFNLGGFYLARSGIEGVALAYFSNNKYDYRAKDGGYLLIDFRKYPAQYILTDDNDSLLGYWKNQCYFSFDLDKLEQEKDQYVVLRKGRDDIEIAEYSRILQDFDLDLHDRNYVLSEKPINVELLQDIEKRFEGAFSDYVYNIEVEDYHTYFVGKYGYWVHQ</sequence>
<name>A0A2S2FCI6_9GAMM</name>
<organism evidence="1 2">
    <name type="scientific">Acinetobacter defluvii</name>
    <dbReference type="NCBI Taxonomy" id="1871111"/>
    <lineage>
        <taxon>Bacteria</taxon>
        <taxon>Pseudomonadati</taxon>
        <taxon>Pseudomonadota</taxon>
        <taxon>Gammaproteobacteria</taxon>
        <taxon>Moraxellales</taxon>
        <taxon>Moraxellaceae</taxon>
        <taxon>Acinetobacter</taxon>
    </lineage>
</organism>
<dbReference type="Gene3D" id="2.170.16.10">
    <property type="entry name" value="Hedgehog/Intein (Hint) domain"/>
    <property type="match status" value="2"/>
</dbReference>
<gene>
    <name evidence="1" type="ORF">DJ533_08820</name>
</gene>
<dbReference type="STRING" id="1871111.GCA_001704615_00194"/>
<keyword evidence="2" id="KW-1185">Reference proteome</keyword>
<dbReference type="Proteomes" id="UP000245977">
    <property type="component" value="Chromosome"/>
</dbReference>
<dbReference type="InterPro" id="IPR030934">
    <property type="entry name" value="Intein_C"/>
</dbReference>
<evidence type="ECO:0008006" key="3">
    <source>
        <dbReference type="Google" id="ProtNLM"/>
    </source>
</evidence>
<dbReference type="RefSeq" id="WP_065992171.1">
    <property type="nucleotide sequence ID" value="NZ_CP029397.2"/>
</dbReference>
<dbReference type="AlphaFoldDB" id="A0A2S2FCI6"/>
<dbReference type="OrthoDB" id="2666939at2"/>
<dbReference type="NCBIfam" id="TIGR01443">
    <property type="entry name" value="intein_Cterm"/>
    <property type="match status" value="1"/>
</dbReference>
<evidence type="ECO:0000313" key="2">
    <source>
        <dbReference type="Proteomes" id="UP000245977"/>
    </source>
</evidence>
<evidence type="ECO:0000313" key="1">
    <source>
        <dbReference type="EMBL" id="AWL28659.1"/>
    </source>
</evidence>
<proteinExistence type="predicted"/>
<reference evidence="1" key="1">
    <citation type="submission" date="2019-08" db="EMBL/GenBank/DDBJ databases">
        <title>The complete genome of Acinetobacter defluvii strain WCHAD010030.</title>
        <authorList>
            <person name="Hu Y."/>
            <person name="Qin J."/>
            <person name="Feng Y."/>
            <person name="Zong Z."/>
        </authorList>
    </citation>
    <scope>NUCLEOTIDE SEQUENCE</scope>
    <source>
        <strain evidence="1">WCHA30</strain>
    </source>
</reference>
<protein>
    <recommendedName>
        <fullName evidence="3">Hint domain-containing protein</fullName>
    </recommendedName>
</protein>
<dbReference type="EMBL" id="CP029397">
    <property type="protein sequence ID" value="AWL28659.1"/>
    <property type="molecule type" value="Genomic_DNA"/>
</dbReference>
<dbReference type="KEGG" id="adv:DJ533_08820"/>
<accession>A0A2S2FCI6</accession>
<dbReference type="SUPFAM" id="SSF51294">
    <property type="entry name" value="Hedgehog/intein (Hint) domain"/>
    <property type="match status" value="1"/>
</dbReference>